<evidence type="ECO:0000256" key="1">
    <source>
        <dbReference type="SAM" id="MobiDB-lite"/>
    </source>
</evidence>
<keyword evidence="5" id="KW-1185">Reference proteome</keyword>
<dbReference type="GO" id="GO:0005783">
    <property type="term" value="C:endoplasmic reticulum"/>
    <property type="evidence" value="ECO:0007669"/>
    <property type="project" value="TreeGrafter"/>
</dbReference>
<reference evidence="4 5" key="1">
    <citation type="journal article" date="2016" name="G3 (Bethesda)">
        <title>First Draft Assembly and Annotation of the Genome of a California Endemic Oak Quercus lobata Nee (Fagaceae).</title>
        <authorList>
            <person name="Sork V.L."/>
            <person name="Fitz-Gibbon S.T."/>
            <person name="Puiu D."/>
            <person name="Crepeau M."/>
            <person name="Gugger P.F."/>
            <person name="Sherman R."/>
            <person name="Stevens K."/>
            <person name="Langley C.H."/>
            <person name="Pellegrini M."/>
            <person name="Salzberg S.L."/>
        </authorList>
    </citation>
    <scope>NUCLEOTIDE SEQUENCE [LARGE SCALE GENOMIC DNA]</scope>
    <source>
        <strain evidence="4 5">cv. SW786</strain>
    </source>
</reference>
<feature type="domain" description="Sey1/RHD3-like three-helix bundle" evidence="3">
    <location>
        <begin position="4"/>
        <end position="91"/>
    </location>
</feature>
<dbReference type="AlphaFoldDB" id="A0A7N2LNH1"/>
<dbReference type="Pfam" id="PF20428">
    <property type="entry name" value="Sey1_3HB"/>
    <property type="match status" value="1"/>
</dbReference>
<feature type="compositionally biased region" description="Polar residues" evidence="1">
    <location>
        <begin position="94"/>
        <end position="112"/>
    </location>
</feature>
<dbReference type="OMA" id="CEANKRN"/>
<dbReference type="EMBL" id="LRBV02000005">
    <property type="status" value="NOT_ANNOTATED_CDS"/>
    <property type="molecule type" value="Genomic_DNA"/>
</dbReference>
<evidence type="ECO:0000256" key="2">
    <source>
        <dbReference type="SAM" id="Phobius"/>
    </source>
</evidence>
<dbReference type="EnsemblPlants" id="QL05p012679:mrna">
    <property type="protein sequence ID" value="QL05p012679:mrna"/>
    <property type="gene ID" value="QL05p012679"/>
</dbReference>
<dbReference type="InterPro" id="IPR046758">
    <property type="entry name" value="Sey1/RHD3-like_3HB"/>
</dbReference>
<dbReference type="Proteomes" id="UP000594261">
    <property type="component" value="Chromosome 5"/>
</dbReference>
<proteinExistence type="predicted"/>
<dbReference type="PANTHER" id="PTHR45923:SF2">
    <property type="entry name" value="PROTEIN SEY1"/>
    <property type="match status" value="1"/>
</dbReference>
<dbReference type="PANTHER" id="PTHR45923">
    <property type="entry name" value="PROTEIN SEY1"/>
    <property type="match status" value="1"/>
</dbReference>
<dbReference type="InParanoid" id="A0A7N2LNH1"/>
<keyword evidence="2" id="KW-0812">Transmembrane</keyword>
<feature type="transmembrane region" description="Helical" evidence="2">
    <location>
        <begin position="36"/>
        <end position="54"/>
    </location>
</feature>
<accession>A0A7N2LNH1</accession>
<dbReference type="GO" id="GO:0003924">
    <property type="term" value="F:GTPase activity"/>
    <property type="evidence" value="ECO:0007669"/>
    <property type="project" value="TreeGrafter"/>
</dbReference>
<reference evidence="4" key="2">
    <citation type="submission" date="2021-01" db="UniProtKB">
        <authorList>
            <consortium name="EnsemblPlants"/>
        </authorList>
    </citation>
    <scope>IDENTIFICATION</scope>
</reference>
<organism evidence="4 5">
    <name type="scientific">Quercus lobata</name>
    <name type="common">Valley oak</name>
    <dbReference type="NCBI Taxonomy" id="97700"/>
    <lineage>
        <taxon>Eukaryota</taxon>
        <taxon>Viridiplantae</taxon>
        <taxon>Streptophyta</taxon>
        <taxon>Embryophyta</taxon>
        <taxon>Tracheophyta</taxon>
        <taxon>Spermatophyta</taxon>
        <taxon>Magnoliopsida</taxon>
        <taxon>eudicotyledons</taxon>
        <taxon>Gunneridae</taxon>
        <taxon>Pentapetalae</taxon>
        <taxon>rosids</taxon>
        <taxon>fabids</taxon>
        <taxon>Fagales</taxon>
        <taxon>Fagaceae</taxon>
        <taxon>Quercus</taxon>
    </lineage>
</organism>
<evidence type="ECO:0000259" key="3">
    <source>
        <dbReference type="Pfam" id="PF20428"/>
    </source>
</evidence>
<dbReference type="GO" id="GO:0016320">
    <property type="term" value="P:endoplasmic reticulum membrane fusion"/>
    <property type="evidence" value="ECO:0007669"/>
    <property type="project" value="TreeGrafter"/>
</dbReference>
<name>A0A7N2LNH1_QUELO</name>
<sequence length="150" mass="16600">MCEANKRNNNWLPPPWAIAAMVILGFNEFMTLLRNPLYLCVIFVGFLLFKALWVQLDISGEFRNGALPGLISLSSKFLPTVMNLLKRLAEEGQNPMTNDPNRNPATNDQQRNPALESRSFRNGVSASSSMSSSASSEVISSEYSSPAKED</sequence>
<keyword evidence="2" id="KW-0472">Membrane</keyword>
<evidence type="ECO:0000313" key="5">
    <source>
        <dbReference type="Proteomes" id="UP000594261"/>
    </source>
</evidence>
<protein>
    <recommendedName>
        <fullName evidence="3">Sey1/RHD3-like three-helix bundle domain-containing protein</fullName>
    </recommendedName>
</protein>
<feature type="region of interest" description="Disordered" evidence="1">
    <location>
        <begin position="89"/>
        <end position="150"/>
    </location>
</feature>
<evidence type="ECO:0000313" key="4">
    <source>
        <dbReference type="EnsemblPlants" id="QL05p012679:mrna"/>
    </source>
</evidence>
<dbReference type="Gramene" id="QL05p012679:mrna">
    <property type="protein sequence ID" value="QL05p012679:mrna"/>
    <property type="gene ID" value="QL05p012679"/>
</dbReference>
<feature type="compositionally biased region" description="Low complexity" evidence="1">
    <location>
        <begin position="124"/>
        <end position="150"/>
    </location>
</feature>
<keyword evidence="2" id="KW-1133">Transmembrane helix</keyword>
<dbReference type="InterPro" id="IPR008803">
    <property type="entry name" value="RHD3/Sey1"/>
</dbReference>